<evidence type="ECO:0000256" key="1">
    <source>
        <dbReference type="SAM" id="MobiDB-lite"/>
    </source>
</evidence>
<accession>A0A9N9CHS2</accession>
<dbReference type="EMBL" id="CAJVPL010002138">
    <property type="protein sequence ID" value="CAG8600518.1"/>
    <property type="molecule type" value="Genomic_DNA"/>
</dbReference>
<comment type="caution">
    <text evidence="2">The sequence shown here is derived from an EMBL/GenBank/DDBJ whole genome shotgun (WGS) entry which is preliminary data.</text>
</comment>
<evidence type="ECO:0000313" key="3">
    <source>
        <dbReference type="Proteomes" id="UP000789831"/>
    </source>
</evidence>
<dbReference type="OrthoDB" id="2382204at2759"/>
<gene>
    <name evidence="2" type="ORF">AGERDE_LOCUS9079</name>
</gene>
<evidence type="ECO:0000313" key="2">
    <source>
        <dbReference type="EMBL" id="CAG8600518.1"/>
    </source>
</evidence>
<sequence>MIKAASIICKNIEKVDLIPQDLLTNGVIHSNFIKRYHQPLYETIKKHNCLDEIRLYDCRQHRTTSRKRYHQPLYETIKKHNCLDEIRLYDCRQHRVKLTFEEENFISSHIKHGYCSIPGGRPESKRLYSGLGSFLVQMERVWTSPLFAQRSSAINEYSYSHLVAKLICELVTYGLDNIDIEYSGLSKSTKNRNGGKSGPLRYPDVTGSKKYPGSQHKWEFMFSEISNGPYSFDEKHYLGDENRLAQHGTKMNIKKAPSRLIKFFKLQHEAIMCHHCLYKTDDDPEYVNLPNYPQPPERISKENIRKFQDRSYVLRNDIIYSQFEFQELEFAYHEVCAELDETKLGKSILNPEEFKKMLEKADPSLKAGLNNKFINGVKAEVGLLLDASGASSSAIETLAGAGLTIRRETIARQKTQHAEAHTMTVGEFLLKNIKSLVVLNVDDFHNIHEHCHSDTISIHEVSHFIMILLKVLSKTTSIPFCQEKSVHNEKNIDSKIIISNAYSSSFFPYSWLSYIERKQAFTNLMSLYDDKIEQRRTDRSMENMKLIDLKEGSLHSTTNYIDALRYFIDVSE</sequence>
<keyword evidence="3" id="KW-1185">Reference proteome</keyword>
<dbReference type="AlphaFoldDB" id="A0A9N9CHS2"/>
<name>A0A9N9CHS2_9GLOM</name>
<protein>
    <submittedName>
        <fullName evidence="2">779_t:CDS:1</fullName>
    </submittedName>
</protein>
<feature type="non-terminal residue" evidence="2">
    <location>
        <position position="572"/>
    </location>
</feature>
<feature type="region of interest" description="Disordered" evidence="1">
    <location>
        <begin position="189"/>
        <end position="208"/>
    </location>
</feature>
<proteinExistence type="predicted"/>
<reference evidence="2" key="1">
    <citation type="submission" date="2021-06" db="EMBL/GenBank/DDBJ databases">
        <authorList>
            <person name="Kallberg Y."/>
            <person name="Tangrot J."/>
            <person name="Rosling A."/>
        </authorList>
    </citation>
    <scope>NUCLEOTIDE SEQUENCE</scope>
    <source>
        <strain evidence="2">MT106</strain>
    </source>
</reference>
<organism evidence="2 3">
    <name type="scientific">Ambispora gerdemannii</name>
    <dbReference type="NCBI Taxonomy" id="144530"/>
    <lineage>
        <taxon>Eukaryota</taxon>
        <taxon>Fungi</taxon>
        <taxon>Fungi incertae sedis</taxon>
        <taxon>Mucoromycota</taxon>
        <taxon>Glomeromycotina</taxon>
        <taxon>Glomeromycetes</taxon>
        <taxon>Archaeosporales</taxon>
        <taxon>Ambisporaceae</taxon>
        <taxon>Ambispora</taxon>
    </lineage>
</organism>
<dbReference type="Proteomes" id="UP000789831">
    <property type="component" value="Unassembled WGS sequence"/>
</dbReference>